<sequence length="298" mass="30694">MDTPNQPAAATGTPVASVPADPLASDGSSADRADTGDPTTTKLLTGLASRLRAAYEQGAELDDLAMASHQSVAEVRELLTLAGADPSEPVNHGVVPPPRSGSADGMVPQPPAAAEGWVSSIGRPRPRIRRQAPARRMRAVGSAGPVGSGGPEVNGPVAAEAATMAAAPSAPAPVSEPRSAPAAPLAPEAIRPEAPLGVLIGSPRPAVVAAARTEELANRRVNAKIIKVGQGTTLAILPSWRSSIAISVPTELLVSSTGLTREELRQAELTVVVNLEALHDRELRPRDWQANGDRHRRG</sequence>
<organism evidence="2 3">
    <name type="scientific">Streptomyces tateyamensis</name>
    <dbReference type="NCBI Taxonomy" id="565073"/>
    <lineage>
        <taxon>Bacteria</taxon>
        <taxon>Bacillati</taxon>
        <taxon>Actinomycetota</taxon>
        <taxon>Actinomycetes</taxon>
        <taxon>Kitasatosporales</taxon>
        <taxon>Streptomycetaceae</taxon>
        <taxon>Streptomyces</taxon>
    </lineage>
</organism>
<keyword evidence="3" id="KW-1185">Reference proteome</keyword>
<evidence type="ECO:0000256" key="1">
    <source>
        <dbReference type="SAM" id="MobiDB-lite"/>
    </source>
</evidence>
<feature type="compositionally biased region" description="Basic residues" evidence="1">
    <location>
        <begin position="124"/>
        <end position="138"/>
    </location>
</feature>
<accession>A0A2V4NNW3</accession>
<gene>
    <name evidence="2" type="ORF">C7C46_18615</name>
</gene>
<name>A0A2V4NNW3_9ACTN</name>
<feature type="region of interest" description="Disordered" evidence="1">
    <location>
        <begin position="83"/>
        <end position="155"/>
    </location>
</feature>
<reference evidence="2 3" key="1">
    <citation type="submission" date="2018-03" db="EMBL/GenBank/DDBJ databases">
        <title>Bioinformatic expansion and discovery of thiopeptide antibiotics.</title>
        <authorList>
            <person name="Schwalen C.J."/>
            <person name="Hudson G.A."/>
            <person name="Mitchell D.A."/>
        </authorList>
    </citation>
    <scope>NUCLEOTIDE SEQUENCE [LARGE SCALE GENOMIC DNA]</scope>
    <source>
        <strain evidence="2 3">ATCC 21389</strain>
    </source>
</reference>
<dbReference type="AlphaFoldDB" id="A0A2V4NNW3"/>
<proteinExistence type="predicted"/>
<evidence type="ECO:0000313" key="3">
    <source>
        <dbReference type="Proteomes" id="UP000248039"/>
    </source>
</evidence>
<dbReference type="Proteomes" id="UP000248039">
    <property type="component" value="Unassembled WGS sequence"/>
</dbReference>
<protein>
    <submittedName>
        <fullName evidence="2">Uncharacterized protein</fullName>
    </submittedName>
</protein>
<feature type="region of interest" description="Disordered" evidence="1">
    <location>
        <begin position="1"/>
        <end position="41"/>
    </location>
</feature>
<comment type="caution">
    <text evidence="2">The sequence shown here is derived from an EMBL/GenBank/DDBJ whole genome shotgun (WGS) entry which is preliminary data.</text>
</comment>
<evidence type="ECO:0000313" key="2">
    <source>
        <dbReference type="EMBL" id="PYC77499.1"/>
    </source>
</evidence>
<dbReference type="EMBL" id="PYBW01000060">
    <property type="protein sequence ID" value="PYC77499.1"/>
    <property type="molecule type" value="Genomic_DNA"/>
</dbReference>